<dbReference type="SUPFAM" id="SSF53474">
    <property type="entry name" value="alpha/beta-Hydrolases"/>
    <property type="match status" value="1"/>
</dbReference>
<protein>
    <submittedName>
        <fullName evidence="1">Alpha/beta hydrolase</fullName>
    </submittedName>
</protein>
<dbReference type="Gene3D" id="3.40.50.1820">
    <property type="entry name" value="alpha/beta hydrolase"/>
    <property type="match status" value="1"/>
</dbReference>
<comment type="caution">
    <text evidence="1">The sequence shown here is derived from an EMBL/GenBank/DDBJ whole genome shotgun (WGS) entry which is preliminary data.</text>
</comment>
<evidence type="ECO:0000313" key="2">
    <source>
        <dbReference type="Proteomes" id="UP000275865"/>
    </source>
</evidence>
<sequence>MENMIVVPGLGGSGRDHWQSHWLQDWAGAVRVEQRNWDQPDRDEWVAELHGTVQRAEGAVVLVAHSLGCHTVAHWAQRHVAQVRAALLVAPPDIDYSASRGAPIARFGPTPADPLPFPTVLAASSTDQWAEIGWSRLLAKQWGARFVDLGAVGHVNPAAGFGPWPRGEELLRDLLAETAD</sequence>
<keyword evidence="1" id="KW-0378">Hydrolase</keyword>
<dbReference type="EMBL" id="RAZT01000006">
    <property type="protein sequence ID" value="RKN32259.1"/>
    <property type="molecule type" value="Genomic_DNA"/>
</dbReference>
<gene>
    <name evidence="1" type="ORF">D7044_13415</name>
</gene>
<dbReference type="AlphaFoldDB" id="A0A3A9Y4Q9"/>
<organism evidence="1 2">
    <name type="scientific">Micromonospora musae</name>
    <dbReference type="NCBI Taxonomy" id="1894970"/>
    <lineage>
        <taxon>Bacteria</taxon>
        <taxon>Bacillati</taxon>
        <taxon>Actinomycetota</taxon>
        <taxon>Actinomycetes</taxon>
        <taxon>Micromonosporales</taxon>
        <taxon>Micromonosporaceae</taxon>
        <taxon>Micromonospora</taxon>
    </lineage>
</organism>
<accession>A0A3A9Y4Q9</accession>
<dbReference type="InterPro" id="IPR010662">
    <property type="entry name" value="RBBP9/YdeN"/>
</dbReference>
<dbReference type="RefSeq" id="WP_120689039.1">
    <property type="nucleotide sequence ID" value="NZ_RAZT01000006.1"/>
</dbReference>
<dbReference type="Proteomes" id="UP000275865">
    <property type="component" value="Unassembled WGS sequence"/>
</dbReference>
<dbReference type="Pfam" id="PF06821">
    <property type="entry name" value="Ser_hydrolase"/>
    <property type="match status" value="1"/>
</dbReference>
<dbReference type="GO" id="GO:0016787">
    <property type="term" value="F:hydrolase activity"/>
    <property type="evidence" value="ECO:0007669"/>
    <property type="project" value="UniProtKB-KW"/>
</dbReference>
<proteinExistence type="predicted"/>
<dbReference type="InterPro" id="IPR029058">
    <property type="entry name" value="AB_hydrolase_fold"/>
</dbReference>
<evidence type="ECO:0000313" key="1">
    <source>
        <dbReference type="EMBL" id="RKN32259.1"/>
    </source>
</evidence>
<reference evidence="1 2" key="1">
    <citation type="submission" date="2018-09" db="EMBL/GenBank/DDBJ databases">
        <title>Micromonospora sp. nov. MS1-9, isolated from a root of Musa sp.</title>
        <authorList>
            <person name="Kuncharoen N."/>
            <person name="Kudo T."/>
            <person name="Ohkuma M."/>
            <person name="Yuki M."/>
            <person name="Tanasupawat S."/>
        </authorList>
    </citation>
    <scope>NUCLEOTIDE SEQUENCE [LARGE SCALE GENOMIC DNA]</scope>
    <source>
        <strain evidence="1 2">MS1-9</strain>
    </source>
</reference>
<name>A0A3A9Y4Q9_9ACTN</name>